<sequence>MSSEVVKFEVLCIDQNGKVEFSKEDKFISALAYNEQLWDGQPQKKDNYFLDEAKNVKWYIQQLDTTSLVSDLFSSAFILTVEGDLNSLEPLRLKLLNDLRKIGFNHLRILNDEVSKEIAVKIYPFLNEVENLLRRYVVKFFTTKIGLNWWDITVPNTVKDKAKIRIDNEETFTKSKIINANVELIDFNELGEIICQQKTAFGKIEDIIQRVNQASSLEELKSEIQGNYSKYFKDYFERQYFEKKWKRCFEIRNKVAHNYLFTQKDLDDTLELCKELKIIINNADEKIDKVVFNIAEKESIKIAIEVAEANQSKIHFNEINESKKENNFNGYSEEDHLQIYKSKTITEEEVIKHLKNTEEEYKKFVGLGFFVKNILASLGYAVNTSYTVINILADKGKIELYDVKNPKGDRPTKAIKLSESARE</sequence>
<reference evidence="1 2" key="2">
    <citation type="submission" date="2018-03" db="EMBL/GenBank/DDBJ databases">
        <authorList>
            <person name="Keele B.F."/>
        </authorList>
    </citation>
    <scope>NUCLEOTIDE SEQUENCE [LARGE SCALE GENOMIC DNA]</scope>
    <source>
        <strain evidence="1 2">CCALA 016</strain>
    </source>
</reference>
<gene>
    <name evidence="1" type="ORF">C7H19_19030</name>
</gene>
<proteinExistence type="predicted"/>
<reference evidence="1 2" key="1">
    <citation type="submission" date="2018-03" db="EMBL/GenBank/DDBJ databases">
        <title>The ancient ancestry and fast evolution of plastids.</title>
        <authorList>
            <person name="Moore K.R."/>
            <person name="Magnabosco C."/>
            <person name="Momper L."/>
            <person name="Gold D.A."/>
            <person name="Bosak T."/>
            <person name="Fournier G.P."/>
        </authorList>
    </citation>
    <scope>NUCLEOTIDE SEQUENCE [LARGE SCALE GENOMIC DNA]</scope>
    <source>
        <strain evidence="1 2">CCALA 016</strain>
    </source>
</reference>
<comment type="caution">
    <text evidence="1">The sequence shown here is derived from an EMBL/GenBank/DDBJ whole genome shotgun (WGS) entry which is preliminary data.</text>
</comment>
<name>A0A2T1LTH3_9CHRO</name>
<evidence type="ECO:0000313" key="2">
    <source>
        <dbReference type="Proteomes" id="UP000239001"/>
    </source>
</evidence>
<organism evidence="1 2">
    <name type="scientific">Aphanothece hegewaldii CCALA 016</name>
    <dbReference type="NCBI Taxonomy" id="2107694"/>
    <lineage>
        <taxon>Bacteria</taxon>
        <taxon>Bacillati</taxon>
        <taxon>Cyanobacteriota</taxon>
        <taxon>Cyanophyceae</taxon>
        <taxon>Oscillatoriophycideae</taxon>
        <taxon>Chroococcales</taxon>
        <taxon>Aphanothecaceae</taxon>
        <taxon>Aphanothece</taxon>
    </lineage>
</organism>
<keyword evidence="2" id="KW-1185">Reference proteome</keyword>
<protein>
    <submittedName>
        <fullName evidence="1">Uncharacterized protein</fullName>
    </submittedName>
</protein>
<dbReference type="Proteomes" id="UP000239001">
    <property type="component" value="Unassembled WGS sequence"/>
</dbReference>
<dbReference type="AlphaFoldDB" id="A0A2T1LTH3"/>
<accession>A0A2T1LTH3</accession>
<dbReference type="RefSeq" id="WP_106458507.1">
    <property type="nucleotide sequence ID" value="NZ_PXOH01000027.1"/>
</dbReference>
<evidence type="ECO:0000313" key="1">
    <source>
        <dbReference type="EMBL" id="PSF34224.1"/>
    </source>
</evidence>
<dbReference type="EMBL" id="PXOH01000027">
    <property type="protein sequence ID" value="PSF34224.1"/>
    <property type="molecule type" value="Genomic_DNA"/>
</dbReference>
<dbReference type="OrthoDB" id="581887at2"/>